<keyword evidence="1" id="KW-0805">Transcription regulation</keyword>
<evidence type="ECO:0000256" key="3">
    <source>
        <dbReference type="ARBA" id="ARBA00023163"/>
    </source>
</evidence>
<dbReference type="AlphaFoldDB" id="A0A031JYU9"/>
<dbReference type="GO" id="GO:0003700">
    <property type="term" value="F:DNA-binding transcription factor activity"/>
    <property type="evidence" value="ECO:0007669"/>
    <property type="project" value="TreeGrafter"/>
</dbReference>
<reference evidence="6 7" key="1">
    <citation type="submission" date="2014-03" db="EMBL/GenBank/DDBJ databases">
        <title>Whole genome sequence of Novosphingobium resinovorum KF1.</title>
        <authorList>
            <person name="Gan H.M."/>
            <person name="Gan H.Y."/>
            <person name="Chew T.H."/>
            <person name="Savka M.A."/>
        </authorList>
    </citation>
    <scope>NUCLEOTIDE SEQUENCE [LARGE SCALE GENOMIC DNA]</scope>
    <source>
        <strain evidence="6 7">KF1</strain>
    </source>
</reference>
<dbReference type="PANTHER" id="PTHR30055">
    <property type="entry name" value="HTH-TYPE TRANSCRIPTIONAL REGULATOR RUTR"/>
    <property type="match status" value="1"/>
</dbReference>
<organism evidence="6 7">
    <name type="scientific">Novosphingobium resinovorum</name>
    <dbReference type="NCBI Taxonomy" id="158500"/>
    <lineage>
        <taxon>Bacteria</taxon>
        <taxon>Pseudomonadati</taxon>
        <taxon>Pseudomonadota</taxon>
        <taxon>Alphaproteobacteria</taxon>
        <taxon>Sphingomonadales</taxon>
        <taxon>Sphingomonadaceae</taxon>
        <taxon>Novosphingobium</taxon>
    </lineage>
</organism>
<keyword evidence="2 4" id="KW-0238">DNA-binding</keyword>
<evidence type="ECO:0000256" key="2">
    <source>
        <dbReference type="ARBA" id="ARBA00023125"/>
    </source>
</evidence>
<dbReference type="InterPro" id="IPR009057">
    <property type="entry name" value="Homeodomain-like_sf"/>
</dbReference>
<dbReference type="Gene3D" id="1.10.357.10">
    <property type="entry name" value="Tetracycline Repressor, domain 2"/>
    <property type="match status" value="1"/>
</dbReference>
<gene>
    <name evidence="6" type="ORF">BV97_01815</name>
</gene>
<dbReference type="InterPro" id="IPR050109">
    <property type="entry name" value="HTH-type_TetR-like_transc_reg"/>
</dbReference>
<evidence type="ECO:0000313" key="6">
    <source>
        <dbReference type="EMBL" id="EZP82891.1"/>
    </source>
</evidence>
<dbReference type="Pfam" id="PF00440">
    <property type="entry name" value="TetR_N"/>
    <property type="match status" value="1"/>
</dbReference>
<dbReference type="GO" id="GO:0000976">
    <property type="term" value="F:transcription cis-regulatory region binding"/>
    <property type="evidence" value="ECO:0007669"/>
    <property type="project" value="TreeGrafter"/>
</dbReference>
<dbReference type="PANTHER" id="PTHR30055:SF234">
    <property type="entry name" value="HTH-TYPE TRANSCRIPTIONAL REGULATOR BETI"/>
    <property type="match status" value="1"/>
</dbReference>
<comment type="caution">
    <text evidence="6">The sequence shown here is derived from an EMBL/GenBank/DDBJ whole genome shotgun (WGS) entry which is preliminary data.</text>
</comment>
<feature type="domain" description="HTH tetR-type" evidence="5">
    <location>
        <begin position="44"/>
        <end position="104"/>
    </location>
</feature>
<evidence type="ECO:0000259" key="5">
    <source>
        <dbReference type="PROSITE" id="PS50977"/>
    </source>
</evidence>
<evidence type="ECO:0000313" key="7">
    <source>
        <dbReference type="Proteomes" id="UP000024329"/>
    </source>
</evidence>
<dbReference type="Proteomes" id="UP000024329">
    <property type="component" value="Unassembled WGS sequence"/>
</dbReference>
<dbReference type="InterPro" id="IPR001647">
    <property type="entry name" value="HTH_TetR"/>
</dbReference>
<proteinExistence type="predicted"/>
<evidence type="ECO:0000256" key="1">
    <source>
        <dbReference type="ARBA" id="ARBA00023015"/>
    </source>
</evidence>
<protein>
    <submittedName>
        <fullName evidence="6">TetR family transcriptional regulator</fullName>
    </submittedName>
</protein>
<keyword evidence="3" id="KW-0804">Transcription</keyword>
<sequence>MWYAARLDGGHSMVTFLRLRLKRRVMDAISDGQTIGRRLTPRQRERRERVRAATFALLARHGGEALSMRLIAEAAGVAERTLFNIYGSKDRLFAATVRERSEETIAHAASVHGGGDGMAFFRELPARLAEKTFEAPELARALAPILIEHADLVGLPDVYERFAGGALRAMAEAGVLALEDVGLVSRLVCMRMVATILLWAKNEIADAALEAHLRLAICQIVLPYAEGKLGAQLRDEARALTRALGGGA</sequence>
<dbReference type="PROSITE" id="PS50977">
    <property type="entry name" value="HTH_TETR_2"/>
    <property type="match status" value="1"/>
</dbReference>
<dbReference type="eggNOG" id="COG1309">
    <property type="taxonomic scope" value="Bacteria"/>
</dbReference>
<feature type="DNA-binding region" description="H-T-H motif" evidence="4">
    <location>
        <begin position="67"/>
        <end position="86"/>
    </location>
</feature>
<evidence type="ECO:0000256" key="4">
    <source>
        <dbReference type="PROSITE-ProRule" id="PRU00335"/>
    </source>
</evidence>
<dbReference type="PATRIC" id="fig|158500.4.peg.1859"/>
<dbReference type="SUPFAM" id="SSF46689">
    <property type="entry name" value="Homeodomain-like"/>
    <property type="match status" value="1"/>
</dbReference>
<name>A0A031JYU9_9SPHN</name>
<dbReference type="EMBL" id="JFYZ01000005">
    <property type="protein sequence ID" value="EZP82891.1"/>
    <property type="molecule type" value="Genomic_DNA"/>
</dbReference>
<accession>A0A031JYU9</accession>